<keyword evidence="3" id="KW-1185">Reference proteome</keyword>
<protein>
    <submittedName>
        <fullName evidence="4">Astacin domain-containing protein</fullName>
    </submittedName>
</protein>
<sequence>MNVKILLLILLSILLIGKIESSKRYKENIERLRGLINGGKSLTNIMKERRPEKTKRYKCVEIFDDENEVIPSLEQISPPQMEGNDNVNSFPINEEVPNNKFVTFKPIIPYTKENQKYITIPKETTESIQFILTTMKPEQTTSSSNDITNETKMELKDVPKDSNNRPLLLAPEHCKMIKKYADMYMVKNIRQWAHNHCSFAKMYLPTATCDEIDILVDSCFRQKFINE</sequence>
<evidence type="ECO:0000313" key="3">
    <source>
        <dbReference type="Proteomes" id="UP000038045"/>
    </source>
</evidence>
<keyword evidence="1" id="KW-0732">Signal</keyword>
<name>A0A0N4ZDV1_PARTI</name>
<evidence type="ECO:0000313" key="4">
    <source>
        <dbReference type="WBParaSite" id="PTRK_0000575700.1"/>
    </source>
</evidence>
<dbReference type="Proteomes" id="UP000038045">
    <property type="component" value="Unplaced"/>
</dbReference>
<feature type="chain" id="PRO_5005891566" evidence="1">
    <location>
        <begin position="22"/>
        <end position="227"/>
    </location>
</feature>
<feature type="domain" description="aECM cysteine-cradle" evidence="2">
    <location>
        <begin position="171"/>
        <end position="222"/>
    </location>
</feature>
<dbReference type="WBParaSite" id="PTRK_0000575700.1">
    <property type="protein sequence ID" value="PTRK_0000575700.1"/>
    <property type="gene ID" value="PTRK_0000575700"/>
</dbReference>
<dbReference type="PANTHER" id="PTHR37435:SF5">
    <property type="entry name" value="SECRETED PROTEIN"/>
    <property type="match status" value="1"/>
</dbReference>
<evidence type="ECO:0000256" key="1">
    <source>
        <dbReference type="SAM" id="SignalP"/>
    </source>
</evidence>
<dbReference type="InterPro" id="IPR055352">
    <property type="entry name" value="CCD_aECM"/>
</dbReference>
<evidence type="ECO:0000259" key="2">
    <source>
        <dbReference type="Pfam" id="PF23626"/>
    </source>
</evidence>
<feature type="signal peptide" evidence="1">
    <location>
        <begin position="1"/>
        <end position="21"/>
    </location>
</feature>
<dbReference type="Pfam" id="PF23626">
    <property type="entry name" value="CCD_aECM"/>
    <property type="match status" value="1"/>
</dbReference>
<dbReference type="STRING" id="131310.A0A0N4ZDV1"/>
<reference evidence="4" key="1">
    <citation type="submission" date="2017-02" db="UniProtKB">
        <authorList>
            <consortium name="WormBaseParasite"/>
        </authorList>
    </citation>
    <scope>IDENTIFICATION</scope>
</reference>
<organism evidence="3 4">
    <name type="scientific">Parastrongyloides trichosuri</name>
    <name type="common">Possum-specific nematode worm</name>
    <dbReference type="NCBI Taxonomy" id="131310"/>
    <lineage>
        <taxon>Eukaryota</taxon>
        <taxon>Metazoa</taxon>
        <taxon>Ecdysozoa</taxon>
        <taxon>Nematoda</taxon>
        <taxon>Chromadorea</taxon>
        <taxon>Rhabditida</taxon>
        <taxon>Tylenchina</taxon>
        <taxon>Panagrolaimomorpha</taxon>
        <taxon>Strongyloidoidea</taxon>
        <taxon>Strongyloididae</taxon>
        <taxon>Parastrongyloides</taxon>
    </lineage>
</organism>
<dbReference type="PANTHER" id="PTHR37435">
    <property type="entry name" value="PROTEIN CBG14344"/>
    <property type="match status" value="1"/>
</dbReference>
<accession>A0A0N4ZDV1</accession>
<dbReference type="AlphaFoldDB" id="A0A0N4ZDV1"/>
<proteinExistence type="predicted"/>